<reference evidence="1 2" key="1">
    <citation type="submission" date="2017-09" db="EMBL/GenBank/DDBJ databases">
        <title>Depth-based differentiation of microbial function through sediment-hosted aquifers and enrichment of novel symbionts in the deep terrestrial subsurface.</title>
        <authorList>
            <person name="Probst A.J."/>
            <person name="Ladd B."/>
            <person name="Jarett J.K."/>
            <person name="Geller-Mcgrath D.E."/>
            <person name="Sieber C.M."/>
            <person name="Emerson J.B."/>
            <person name="Anantharaman K."/>
            <person name="Thomas B.C."/>
            <person name="Malmstrom R."/>
            <person name="Stieglmeier M."/>
            <person name="Klingl A."/>
            <person name="Woyke T."/>
            <person name="Ryan C.M."/>
            <person name="Banfield J.F."/>
        </authorList>
    </citation>
    <scope>NUCLEOTIDE SEQUENCE [LARGE SCALE GENOMIC DNA]</scope>
    <source>
        <strain evidence="1">CG07_land_8_20_14_0_80_42_15</strain>
    </source>
</reference>
<sequence length="254" mass="28484">MFRKGQDMNKRQLLLIITGIIVLLSAVRSDADTLILKNGREVYGDIIDETDEYVKINMSGDIVKFSRGEIDRINKVTPEEKERFEVEEKKYEIDQSKKGLVIYRGRWMAPEEKADKIWGDSCSISNISAEWSASPGGSSKKSWSPRVMAMVENLSKSFDIESLYLKILILDADKNIVGDSVVEFVGTVPAGYNKPIITYGSGQLTSDTSFAYMDADISRKWRAEVYMGNSEDGPWKKVKSVIVEIPANFVGVAD</sequence>
<evidence type="ECO:0000313" key="2">
    <source>
        <dbReference type="Proteomes" id="UP000230052"/>
    </source>
</evidence>
<name>A0A2J0KSQ8_9BACT</name>
<gene>
    <name evidence="1" type="ORF">COS99_04855</name>
</gene>
<dbReference type="AlphaFoldDB" id="A0A2J0KSQ8"/>
<organism evidence="1 2">
    <name type="scientific">Candidatus Aquitaenariimonas noxiae</name>
    <dbReference type="NCBI Taxonomy" id="1974741"/>
    <lineage>
        <taxon>Bacteria</taxon>
        <taxon>Pseudomonadati</taxon>
        <taxon>Candidatus Omnitrophota</taxon>
        <taxon>Candidatus Aquitaenariimonas</taxon>
    </lineage>
</organism>
<evidence type="ECO:0000313" key="1">
    <source>
        <dbReference type="EMBL" id="PIU41548.1"/>
    </source>
</evidence>
<protein>
    <submittedName>
        <fullName evidence="1">Uncharacterized protein</fullName>
    </submittedName>
</protein>
<comment type="caution">
    <text evidence="1">The sequence shown here is derived from an EMBL/GenBank/DDBJ whole genome shotgun (WGS) entry which is preliminary data.</text>
</comment>
<dbReference type="EMBL" id="PEWV01000048">
    <property type="protein sequence ID" value="PIU41548.1"/>
    <property type="molecule type" value="Genomic_DNA"/>
</dbReference>
<proteinExistence type="predicted"/>
<dbReference type="Proteomes" id="UP000230052">
    <property type="component" value="Unassembled WGS sequence"/>
</dbReference>
<accession>A0A2J0KSQ8</accession>